<dbReference type="EMBL" id="JRKL02003046">
    <property type="protein sequence ID" value="KAF3956572.1"/>
    <property type="molecule type" value="Genomic_DNA"/>
</dbReference>
<evidence type="ECO:0000313" key="2">
    <source>
        <dbReference type="Proteomes" id="UP000737018"/>
    </source>
</evidence>
<evidence type="ECO:0000313" key="1">
    <source>
        <dbReference type="EMBL" id="KAF3956572.1"/>
    </source>
</evidence>
<gene>
    <name evidence="1" type="ORF">CMV_018312</name>
</gene>
<comment type="caution">
    <text evidence="1">The sequence shown here is derived from an EMBL/GenBank/DDBJ whole genome shotgun (WGS) entry which is preliminary data.</text>
</comment>
<accession>A0A8J4QRQ9</accession>
<name>A0A8J4QRQ9_9ROSI</name>
<keyword evidence="2" id="KW-1185">Reference proteome</keyword>
<sequence length="101" mass="11139">MTTTSTSGASFSNSIIVLPFPMNCCKILNVETAVCESCGCSDCKNSRDPHFLEKPYISLFQQLITGDFADSQNKRRASFKDLTAELTKSHAQISVLARKQD</sequence>
<reference evidence="1" key="1">
    <citation type="submission" date="2020-03" db="EMBL/GenBank/DDBJ databases">
        <title>Castanea mollissima Vanexum genome sequencing.</title>
        <authorList>
            <person name="Staton M."/>
        </authorList>
    </citation>
    <scope>NUCLEOTIDE SEQUENCE</scope>
    <source>
        <tissue evidence="1">Leaf</tissue>
    </source>
</reference>
<organism evidence="1 2">
    <name type="scientific">Castanea mollissima</name>
    <name type="common">Chinese chestnut</name>
    <dbReference type="NCBI Taxonomy" id="60419"/>
    <lineage>
        <taxon>Eukaryota</taxon>
        <taxon>Viridiplantae</taxon>
        <taxon>Streptophyta</taxon>
        <taxon>Embryophyta</taxon>
        <taxon>Tracheophyta</taxon>
        <taxon>Spermatophyta</taxon>
        <taxon>Magnoliopsida</taxon>
        <taxon>eudicotyledons</taxon>
        <taxon>Gunneridae</taxon>
        <taxon>Pentapetalae</taxon>
        <taxon>rosids</taxon>
        <taxon>fabids</taxon>
        <taxon>Fagales</taxon>
        <taxon>Fagaceae</taxon>
        <taxon>Castanea</taxon>
    </lineage>
</organism>
<dbReference type="Proteomes" id="UP000737018">
    <property type="component" value="Unassembled WGS sequence"/>
</dbReference>
<dbReference type="AlphaFoldDB" id="A0A8J4QRQ9"/>
<protein>
    <submittedName>
        <fullName evidence="1">Uncharacterized protein</fullName>
    </submittedName>
</protein>
<proteinExistence type="predicted"/>